<dbReference type="Proteomes" id="UP001596139">
    <property type="component" value="Unassembled WGS sequence"/>
</dbReference>
<reference evidence="3" key="1">
    <citation type="journal article" date="2019" name="Int. J. Syst. Evol. Microbiol.">
        <title>The Global Catalogue of Microorganisms (GCM) 10K type strain sequencing project: providing services to taxonomists for standard genome sequencing and annotation.</title>
        <authorList>
            <consortium name="The Broad Institute Genomics Platform"/>
            <consortium name="The Broad Institute Genome Sequencing Center for Infectious Disease"/>
            <person name="Wu L."/>
            <person name="Ma J."/>
        </authorList>
    </citation>
    <scope>NUCLEOTIDE SEQUENCE [LARGE SCALE GENOMIC DNA]</scope>
    <source>
        <strain evidence="3">CGMCC 1.15180</strain>
    </source>
</reference>
<keyword evidence="3" id="KW-1185">Reference proteome</keyword>
<evidence type="ECO:0000313" key="2">
    <source>
        <dbReference type="EMBL" id="MFC6064841.1"/>
    </source>
</evidence>
<dbReference type="Pfam" id="PF21812">
    <property type="entry name" value="DUF6881"/>
    <property type="match status" value="1"/>
</dbReference>
<feature type="domain" description="DUF6881" evidence="1">
    <location>
        <begin position="2"/>
        <end position="84"/>
    </location>
</feature>
<evidence type="ECO:0000259" key="1">
    <source>
        <dbReference type="Pfam" id="PF21812"/>
    </source>
</evidence>
<comment type="caution">
    <text evidence="2">The sequence shown here is derived from an EMBL/GenBank/DDBJ whole genome shotgun (WGS) entry which is preliminary data.</text>
</comment>
<gene>
    <name evidence="2" type="ORF">ACFP4F_20135</name>
</gene>
<sequence length="85" mass="9739">MEYWKVRWNHGFPDEAVVFYSEVGDDGYEVRKVQVYRDGRRLKADCLHESGEIGLSEVPVGRIEDVAAQSEFVAELIERGEFDSA</sequence>
<protein>
    <submittedName>
        <fullName evidence="2">DUF6881 domain-containing protein</fullName>
    </submittedName>
</protein>
<dbReference type="EMBL" id="JBHSPX010000006">
    <property type="protein sequence ID" value="MFC6064841.1"/>
    <property type="molecule type" value="Genomic_DNA"/>
</dbReference>
<name>A0ABW1MN68_9ACTN</name>
<proteinExistence type="predicted"/>
<dbReference type="InterPro" id="IPR049248">
    <property type="entry name" value="DUF6881"/>
</dbReference>
<dbReference type="RefSeq" id="WP_031049631.1">
    <property type="nucleotide sequence ID" value="NZ_JBHSPX010000006.1"/>
</dbReference>
<accession>A0ABW1MN68</accession>
<evidence type="ECO:0000313" key="3">
    <source>
        <dbReference type="Proteomes" id="UP001596139"/>
    </source>
</evidence>
<organism evidence="2 3">
    <name type="scientific">Streptomyces ochraceiscleroticus</name>
    <dbReference type="NCBI Taxonomy" id="47761"/>
    <lineage>
        <taxon>Bacteria</taxon>
        <taxon>Bacillati</taxon>
        <taxon>Actinomycetota</taxon>
        <taxon>Actinomycetes</taxon>
        <taxon>Kitasatosporales</taxon>
        <taxon>Streptomycetaceae</taxon>
        <taxon>Streptomyces</taxon>
    </lineage>
</organism>